<proteinExistence type="inferred from homology"/>
<keyword evidence="6" id="KW-0800">Toxin</keyword>
<feature type="binding site" evidence="6">
    <location>
        <position position="5"/>
    </location>
    <ligand>
        <name>Mg(2+)</name>
        <dbReference type="ChEBI" id="CHEBI:18420"/>
    </ligand>
</feature>
<dbReference type="CDD" id="cd09874">
    <property type="entry name" value="PIN_MT3492-like"/>
    <property type="match status" value="1"/>
</dbReference>
<comment type="function">
    <text evidence="6">Toxic component of a toxin-antitoxin (TA) system. An RNase.</text>
</comment>
<dbReference type="RefSeq" id="WP_064859690.1">
    <property type="nucleotide sequence ID" value="NZ_JAPMJT010000001.1"/>
</dbReference>
<dbReference type="SUPFAM" id="SSF88723">
    <property type="entry name" value="PIN domain-like"/>
    <property type="match status" value="1"/>
</dbReference>
<comment type="cofactor">
    <cofactor evidence="6">
        <name>Mg(2+)</name>
        <dbReference type="ChEBI" id="CHEBI:18420"/>
    </cofactor>
</comment>
<dbReference type="HAMAP" id="MF_00265">
    <property type="entry name" value="VapC_Nob1"/>
    <property type="match status" value="1"/>
</dbReference>
<organism evidence="8 9">
    <name type="scientific">Mycolicibacterium mucogenicum</name>
    <name type="common">Mycobacterium mucogenicum</name>
    <dbReference type="NCBI Taxonomy" id="56689"/>
    <lineage>
        <taxon>Bacteria</taxon>
        <taxon>Bacillati</taxon>
        <taxon>Actinomycetota</taxon>
        <taxon>Actinomycetes</taxon>
        <taxon>Mycobacteriales</taxon>
        <taxon>Mycobacteriaceae</taxon>
        <taxon>Mycolicibacterium</taxon>
    </lineage>
</organism>
<feature type="binding site" evidence="6">
    <location>
        <position position="91"/>
    </location>
    <ligand>
        <name>Mg(2+)</name>
        <dbReference type="ChEBI" id="CHEBI:18420"/>
    </ligand>
</feature>
<keyword evidence="2 6" id="KW-0540">Nuclease</keyword>
<dbReference type="InterPro" id="IPR029060">
    <property type="entry name" value="PIN-like_dom_sf"/>
</dbReference>
<dbReference type="GO" id="GO:0000287">
    <property type="term" value="F:magnesium ion binding"/>
    <property type="evidence" value="ECO:0007669"/>
    <property type="project" value="UniProtKB-UniRule"/>
</dbReference>
<evidence type="ECO:0000259" key="7">
    <source>
        <dbReference type="Pfam" id="PF01850"/>
    </source>
</evidence>
<reference evidence="8 9" key="1">
    <citation type="submission" date="2016-06" db="EMBL/GenBank/DDBJ databases">
        <authorList>
            <person name="Kjaerup R.B."/>
            <person name="Dalgaard T.S."/>
            <person name="Juul-Madsen H.R."/>
        </authorList>
    </citation>
    <scope>NUCLEOTIDE SEQUENCE [LARGE SCALE GENOMIC DNA]</scope>
    <source>
        <strain evidence="8 9">1199456.5</strain>
    </source>
</reference>
<keyword evidence="1 6" id="KW-1277">Toxin-antitoxin system</keyword>
<dbReference type="GO" id="GO:0016787">
    <property type="term" value="F:hydrolase activity"/>
    <property type="evidence" value="ECO:0007669"/>
    <property type="project" value="UniProtKB-KW"/>
</dbReference>
<dbReference type="Proteomes" id="UP000093962">
    <property type="component" value="Unassembled WGS sequence"/>
</dbReference>
<evidence type="ECO:0000256" key="1">
    <source>
        <dbReference type="ARBA" id="ARBA00022649"/>
    </source>
</evidence>
<dbReference type="Pfam" id="PF01850">
    <property type="entry name" value="PIN"/>
    <property type="match status" value="1"/>
</dbReference>
<evidence type="ECO:0000256" key="5">
    <source>
        <dbReference type="ARBA" id="ARBA00022842"/>
    </source>
</evidence>
<comment type="caution">
    <text evidence="8">The sequence shown here is derived from an EMBL/GenBank/DDBJ whole genome shotgun (WGS) entry which is preliminary data.</text>
</comment>
<dbReference type="InterPro" id="IPR022907">
    <property type="entry name" value="VapC_family"/>
</dbReference>
<dbReference type="GO" id="GO:0090729">
    <property type="term" value="F:toxin activity"/>
    <property type="evidence" value="ECO:0007669"/>
    <property type="project" value="UniProtKB-KW"/>
</dbReference>
<evidence type="ECO:0000313" key="9">
    <source>
        <dbReference type="Proteomes" id="UP000093962"/>
    </source>
</evidence>
<dbReference type="EMBL" id="LZSF01000184">
    <property type="protein sequence ID" value="OBA85167.1"/>
    <property type="molecule type" value="Genomic_DNA"/>
</dbReference>
<evidence type="ECO:0000256" key="4">
    <source>
        <dbReference type="ARBA" id="ARBA00022801"/>
    </source>
</evidence>
<gene>
    <name evidence="6" type="primary">vapC</name>
    <name evidence="8" type="ORF">A5642_24675</name>
</gene>
<keyword evidence="5 6" id="KW-0460">Magnesium</keyword>
<evidence type="ECO:0000256" key="2">
    <source>
        <dbReference type="ARBA" id="ARBA00022722"/>
    </source>
</evidence>
<dbReference type="Gene3D" id="3.40.50.1010">
    <property type="entry name" value="5'-nuclease"/>
    <property type="match status" value="1"/>
</dbReference>
<protein>
    <recommendedName>
        <fullName evidence="6">Ribonuclease VapC</fullName>
        <shortName evidence="6">RNase VapC</shortName>
        <ecNumber evidence="6">3.1.-.-</ecNumber>
    </recommendedName>
    <alternativeName>
        <fullName evidence="6">Toxin VapC</fullName>
    </alternativeName>
</protein>
<dbReference type="EC" id="3.1.-.-" evidence="6"/>
<dbReference type="GO" id="GO:0004540">
    <property type="term" value="F:RNA nuclease activity"/>
    <property type="evidence" value="ECO:0007669"/>
    <property type="project" value="InterPro"/>
</dbReference>
<evidence type="ECO:0000256" key="3">
    <source>
        <dbReference type="ARBA" id="ARBA00022723"/>
    </source>
</evidence>
<dbReference type="InterPro" id="IPR002716">
    <property type="entry name" value="PIN_dom"/>
</dbReference>
<evidence type="ECO:0000256" key="6">
    <source>
        <dbReference type="HAMAP-Rule" id="MF_00265"/>
    </source>
</evidence>
<accession>A0A1A0MIB9</accession>
<keyword evidence="3 6" id="KW-0479">Metal-binding</keyword>
<dbReference type="AlphaFoldDB" id="A0A1A0MIB9"/>
<comment type="similarity">
    <text evidence="6">Belongs to the PINc/VapC protein family.</text>
</comment>
<evidence type="ECO:0000313" key="8">
    <source>
        <dbReference type="EMBL" id="OBA85167.1"/>
    </source>
</evidence>
<keyword evidence="4 6" id="KW-0378">Hydrolase</keyword>
<dbReference type="OrthoDB" id="4750219at2"/>
<name>A0A1A0MIB9_MYCMU</name>
<sequence length="137" mass="14553">MIYLDTSALVKLICEEPESAALADWLDERPDIPWATSVLAEVELIRAVRASSPDDLPAIPALMARLIRLEIDAAVRATAAAYPDPNLRSLDAIHLASSHIVGSYAPLTALVTYDKRMMTAATSVGIPVTAPGATDAD</sequence>
<feature type="domain" description="PIN" evidence="7">
    <location>
        <begin position="2"/>
        <end position="117"/>
    </location>
</feature>